<name>A0A9W8VFC6_9HYPO</name>
<comment type="caution">
    <text evidence="10">The sequence shown here is derived from an EMBL/GenBank/DDBJ whole genome shotgun (WGS) entry which is preliminary data.</text>
</comment>
<dbReference type="PANTHER" id="PTHR43442:SF3">
    <property type="entry name" value="GLUCONOKINASE-RELATED"/>
    <property type="match status" value="1"/>
</dbReference>
<keyword evidence="6 9" id="KW-0418">Kinase</keyword>
<dbReference type="Gene3D" id="3.40.50.300">
    <property type="entry name" value="P-loop containing nucleotide triphosphate hydrolases"/>
    <property type="match status" value="1"/>
</dbReference>
<dbReference type="AlphaFoldDB" id="A0A9W8VFC6"/>
<dbReference type="SUPFAM" id="SSF52540">
    <property type="entry name" value="P-loop containing nucleoside triphosphate hydrolases"/>
    <property type="match status" value="1"/>
</dbReference>
<accession>A0A9W8VFC6</accession>
<evidence type="ECO:0000256" key="1">
    <source>
        <dbReference type="ARBA" id="ARBA00004875"/>
    </source>
</evidence>
<dbReference type="OrthoDB" id="275177at2759"/>
<evidence type="ECO:0000313" key="10">
    <source>
        <dbReference type="EMBL" id="KAJ4263376.1"/>
    </source>
</evidence>
<evidence type="ECO:0000256" key="5">
    <source>
        <dbReference type="ARBA" id="ARBA00022741"/>
    </source>
</evidence>
<protein>
    <recommendedName>
        <fullName evidence="3 9">Gluconokinase</fullName>
        <ecNumber evidence="3 9">2.7.1.12</ecNumber>
    </recommendedName>
</protein>
<dbReference type="GO" id="GO:0046316">
    <property type="term" value="F:gluconokinase activity"/>
    <property type="evidence" value="ECO:0007669"/>
    <property type="project" value="UniProtKB-EC"/>
</dbReference>
<dbReference type="EC" id="2.7.1.12" evidence="3 9"/>
<evidence type="ECO:0000256" key="8">
    <source>
        <dbReference type="ARBA" id="ARBA00048090"/>
    </source>
</evidence>
<keyword evidence="4 9" id="KW-0808">Transferase</keyword>
<keyword evidence="5 9" id="KW-0547">Nucleotide-binding</keyword>
<evidence type="ECO:0000313" key="11">
    <source>
        <dbReference type="Proteomes" id="UP001152049"/>
    </source>
</evidence>
<proteinExistence type="inferred from homology"/>
<dbReference type="InterPro" id="IPR027417">
    <property type="entry name" value="P-loop_NTPase"/>
</dbReference>
<dbReference type="InterPro" id="IPR006001">
    <property type="entry name" value="Therm_gnt_kin"/>
</dbReference>
<evidence type="ECO:0000256" key="9">
    <source>
        <dbReference type="RuleBase" id="RU363066"/>
    </source>
</evidence>
<evidence type="ECO:0000256" key="4">
    <source>
        <dbReference type="ARBA" id="ARBA00022679"/>
    </source>
</evidence>
<dbReference type="CDD" id="cd02021">
    <property type="entry name" value="GntK"/>
    <property type="match status" value="1"/>
</dbReference>
<gene>
    <name evidence="10" type="ORF">NW762_006195</name>
</gene>
<dbReference type="GO" id="GO:0005975">
    <property type="term" value="P:carbohydrate metabolic process"/>
    <property type="evidence" value="ECO:0007669"/>
    <property type="project" value="InterPro"/>
</dbReference>
<dbReference type="GO" id="GO:0005524">
    <property type="term" value="F:ATP binding"/>
    <property type="evidence" value="ECO:0007669"/>
    <property type="project" value="UniProtKB-KW"/>
</dbReference>
<keyword evidence="11" id="KW-1185">Reference proteome</keyword>
<comment type="catalytic activity">
    <reaction evidence="8 9">
        <text>D-gluconate + ATP = 6-phospho-D-gluconate + ADP + H(+)</text>
        <dbReference type="Rhea" id="RHEA:19433"/>
        <dbReference type="ChEBI" id="CHEBI:15378"/>
        <dbReference type="ChEBI" id="CHEBI:18391"/>
        <dbReference type="ChEBI" id="CHEBI:30616"/>
        <dbReference type="ChEBI" id="CHEBI:58759"/>
        <dbReference type="ChEBI" id="CHEBI:456216"/>
        <dbReference type="EC" id="2.7.1.12"/>
    </reaction>
</comment>
<organism evidence="10 11">
    <name type="scientific">Fusarium torreyae</name>
    <dbReference type="NCBI Taxonomy" id="1237075"/>
    <lineage>
        <taxon>Eukaryota</taxon>
        <taxon>Fungi</taxon>
        <taxon>Dikarya</taxon>
        <taxon>Ascomycota</taxon>
        <taxon>Pezizomycotina</taxon>
        <taxon>Sordariomycetes</taxon>
        <taxon>Hypocreomycetidae</taxon>
        <taxon>Hypocreales</taxon>
        <taxon>Nectriaceae</taxon>
        <taxon>Fusarium</taxon>
    </lineage>
</organism>
<dbReference type="Pfam" id="PF13671">
    <property type="entry name" value="AAA_33"/>
    <property type="match status" value="1"/>
</dbReference>
<dbReference type="PANTHER" id="PTHR43442">
    <property type="entry name" value="GLUCONOKINASE-RELATED"/>
    <property type="match status" value="1"/>
</dbReference>
<evidence type="ECO:0000256" key="2">
    <source>
        <dbReference type="ARBA" id="ARBA00008420"/>
    </source>
</evidence>
<evidence type="ECO:0000256" key="3">
    <source>
        <dbReference type="ARBA" id="ARBA00012054"/>
    </source>
</evidence>
<dbReference type="Proteomes" id="UP001152049">
    <property type="component" value="Unassembled WGS sequence"/>
</dbReference>
<keyword evidence="7 9" id="KW-0067">ATP-binding</keyword>
<sequence length="187" mass="21205">MTVQTPPKKTIFVVGGPAGCGKSTVATYLSRQAAIPYLEGDDFHTPNNVAKMRSGTPLTDADRWDWLITLRNAATEQLKKSNAVIVTCSSLRRKYRDVFRVASYHDPDVQLCFIYLRVDEEHLQARVRARIGHYMKESMVRSQMECLEEPALDEVDVVTIDVQRDPEIVCDDALNGVKTRLHRVEKV</sequence>
<comment type="similarity">
    <text evidence="2 9">Belongs to the gluconokinase GntK/GntV family.</text>
</comment>
<dbReference type="GO" id="GO:0005737">
    <property type="term" value="C:cytoplasm"/>
    <property type="evidence" value="ECO:0007669"/>
    <property type="project" value="TreeGrafter"/>
</dbReference>
<comment type="pathway">
    <text evidence="1 9">Carbohydrate acid metabolism; D-gluconate degradation.</text>
</comment>
<evidence type="ECO:0000256" key="7">
    <source>
        <dbReference type="ARBA" id="ARBA00022840"/>
    </source>
</evidence>
<evidence type="ECO:0000256" key="6">
    <source>
        <dbReference type="ARBA" id="ARBA00022777"/>
    </source>
</evidence>
<dbReference type="EMBL" id="JAOQAZ010000010">
    <property type="protein sequence ID" value="KAJ4263376.1"/>
    <property type="molecule type" value="Genomic_DNA"/>
</dbReference>
<reference evidence="10" key="1">
    <citation type="submission" date="2022-09" db="EMBL/GenBank/DDBJ databases">
        <title>Fusarium specimens isolated from Avocado Roots.</title>
        <authorList>
            <person name="Stajich J."/>
            <person name="Roper C."/>
            <person name="Heimlech-Rivalta G."/>
        </authorList>
    </citation>
    <scope>NUCLEOTIDE SEQUENCE</scope>
    <source>
        <strain evidence="10">CF00136</strain>
    </source>
</reference>
<dbReference type="NCBIfam" id="TIGR01313">
    <property type="entry name" value="therm_gnt_kin"/>
    <property type="match status" value="1"/>
</dbReference>